<dbReference type="GO" id="GO:0008237">
    <property type="term" value="F:metallopeptidase activity"/>
    <property type="evidence" value="ECO:0007669"/>
    <property type="project" value="UniProtKB-KW"/>
</dbReference>
<feature type="transmembrane region" description="Helical" evidence="1">
    <location>
        <begin position="115"/>
        <end position="137"/>
    </location>
</feature>
<comment type="caution">
    <text evidence="3">The sequence shown here is derived from an EMBL/GenBank/DDBJ whole genome shotgun (WGS) entry which is preliminary data.</text>
</comment>
<accession>A0A7Y0EI65</accession>
<name>A0A7Y0EI65_9CLOT</name>
<keyword evidence="3" id="KW-0482">Metalloprotease</keyword>
<evidence type="ECO:0000256" key="1">
    <source>
        <dbReference type="SAM" id="Phobius"/>
    </source>
</evidence>
<reference evidence="3 4" key="2">
    <citation type="submission" date="2020-06" db="EMBL/GenBank/DDBJ databases">
        <title>Complete Genome Sequence of Clostridium muelleri sp. nov. P21T, an Acid-Alcohol Producing Acetogen Isolated from Old Hay.</title>
        <authorList>
            <person name="Duncan K.E."/>
            <person name="Tanner R.S."/>
        </authorList>
    </citation>
    <scope>NUCLEOTIDE SEQUENCE [LARGE SCALE GENOMIC DNA]</scope>
    <source>
        <strain evidence="3 4">P21</strain>
    </source>
</reference>
<proteinExistence type="predicted"/>
<reference evidence="3 4" key="1">
    <citation type="submission" date="2020-04" db="EMBL/GenBank/DDBJ databases">
        <authorList>
            <person name="Doyle D.A."/>
        </authorList>
    </citation>
    <scope>NUCLEOTIDE SEQUENCE [LARGE SCALE GENOMIC DNA]</scope>
    <source>
        <strain evidence="3 4">P21</strain>
    </source>
</reference>
<dbReference type="Proteomes" id="UP000537131">
    <property type="component" value="Unassembled WGS sequence"/>
</dbReference>
<dbReference type="Pfam" id="PF02517">
    <property type="entry name" value="Rce1-like"/>
    <property type="match status" value="1"/>
</dbReference>
<dbReference type="RefSeq" id="WP_169298515.1">
    <property type="nucleotide sequence ID" value="NZ_JABBNI010000026.1"/>
</dbReference>
<dbReference type="GO" id="GO:0006508">
    <property type="term" value="P:proteolysis"/>
    <property type="evidence" value="ECO:0007669"/>
    <property type="project" value="UniProtKB-KW"/>
</dbReference>
<organism evidence="3 4">
    <name type="scientific">Clostridium muellerianum</name>
    <dbReference type="NCBI Taxonomy" id="2716538"/>
    <lineage>
        <taxon>Bacteria</taxon>
        <taxon>Bacillati</taxon>
        <taxon>Bacillota</taxon>
        <taxon>Clostridia</taxon>
        <taxon>Eubacteriales</taxon>
        <taxon>Clostridiaceae</taxon>
        <taxon>Clostridium</taxon>
    </lineage>
</organism>
<evidence type="ECO:0000259" key="2">
    <source>
        <dbReference type="Pfam" id="PF02517"/>
    </source>
</evidence>
<keyword evidence="3" id="KW-0645">Protease</keyword>
<keyword evidence="3" id="KW-0378">Hydrolase</keyword>
<dbReference type="AlphaFoldDB" id="A0A7Y0EI65"/>
<gene>
    <name evidence="3" type="ORF">HBE96_14800</name>
</gene>
<dbReference type="GO" id="GO:0080120">
    <property type="term" value="P:CAAX-box protein maturation"/>
    <property type="evidence" value="ECO:0007669"/>
    <property type="project" value="UniProtKB-ARBA"/>
</dbReference>
<evidence type="ECO:0000313" key="3">
    <source>
        <dbReference type="EMBL" id="NMM63920.1"/>
    </source>
</evidence>
<dbReference type="GO" id="GO:0004175">
    <property type="term" value="F:endopeptidase activity"/>
    <property type="evidence" value="ECO:0007669"/>
    <property type="project" value="UniProtKB-ARBA"/>
</dbReference>
<keyword evidence="1" id="KW-0812">Transmembrane</keyword>
<keyword evidence="4" id="KW-1185">Reference proteome</keyword>
<feature type="domain" description="CAAX prenyl protease 2/Lysostaphin resistance protein A-like" evidence="2">
    <location>
        <begin position="58"/>
        <end position="166"/>
    </location>
</feature>
<evidence type="ECO:0000313" key="4">
    <source>
        <dbReference type="Proteomes" id="UP000537131"/>
    </source>
</evidence>
<keyword evidence="1" id="KW-0472">Membrane</keyword>
<keyword evidence="1" id="KW-1133">Transmembrane helix</keyword>
<dbReference type="InterPro" id="IPR003675">
    <property type="entry name" value="Rce1/LyrA-like_dom"/>
</dbReference>
<feature type="transmembrane region" description="Helical" evidence="1">
    <location>
        <begin position="93"/>
        <end position="109"/>
    </location>
</feature>
<dbReference type="EMBL" id="JABBNI010000026">
    <property type="protein sequence ID" value="NMM63920.1"/>
    <property type="molecule type" value="Genomic_DNA"/>
</dbReference>
<protein>
    <submittedName>
        <fullName evidence="3">CPBP family intramembrane metalloprotease</fullName>
    </submittedName>
</protein>
<feature type="transmembrane region" description="Helical" evidence="1">
    <location>
        <begin position="12"/>
        <end position="35"/>
    </location>
</feature>
<feature type="transmembrane region" description="Helical" evidence="1">
    <location>
        <begin position="149"/>
        <end position="175"/>
    </location>
</feature>
<sequence length="178" mass="20482">MKKLHEYLKKLCIPKFVAVAIIPQLILYFIVYYTIDGCIRKAPYEVMYSNKLLNSSLYGAYWSIIEAPFRETLIFQVIIIHIILLYSDSKKNQITAAALSSIIFGGVHFLQTTDFIWACFWGIRTGIFGLILNYAYIMNYYKFKNKFKGIATGILVVFLIHSGNNLLSAIFLKIINII</sequence>
<feature type="transmembrane region" description="Helical" evidence="1">
    <location>
        <begin position="60"/>
        <end position="86"/>
    </location>
</feature>